<keyword evidence="1" id="KW-0812">Transmembrane</keyword>
<sequence length="89" mass="9629">MSAFDIVCYTVMAIMGLALIMALVLIIATKNDTSKAVLADAVFYPMVGIYVVWTMMHPSSITYEVVLLAGLLGLLSSVSMARILSKGRR</sequence>
<evidence type="ECO:0000313" key="3">
    <source>
        <dbReference type="Proteomes" id="UP000664332"/>
    </source>
</evidence>
<feature type="transmembrane region" description="Helical" evidence="1">
    <location>
        <begin position="6"/>
        <end position="29"/>
    </location>
</feature>
<keyword evidence="1" id="KW-0472">Membrane</keyword>
<evidence type="ECO:0000256" key="1">
    <source>
        <dbReference type="SAM" id="Phobius"/>
    </source>
</evidence>
<dbReference type="Proteomes" id="UP000664332">
    <property type="component" value="Unassembled WGS sequence"/>
</dbReference>
<evidence type="ECO:0000313" key="2">
    <source>
        <dbReference type="EMBL" id="MBN9643757.1"/>
    </source>
</evidence>
<accession>A0A939E1I7</accession>
<protein>
    <submittedName>
        <fullName evidence="2">Cation:proton antiporter</fullName>
    </submittedName>
</protein>
<feature type="transmembrane region" description="Helical" evidence="1">
    <location>
        <begin position="65"/>
        <end position="84"/>
    </location>
</feature>
<comment type="caution">
    <text evidence="2">The sequence shown here is derived from an EMBL/GenBank/DDBJ whole genome shotgun (WGS) entry which is preliminary data.</text>
</comment>
<keyword evidence="3" id="KW-1185">Reference proteome</keyword>
<gene>
    <name evidence="2" type="ORF">JZY06_03840</name>
</gene>
<proteinExistence type="predicted"/>
<organism evidence="2 3">
    <name type="scientific">Corynebacterium mendelii</name>
    <dbReference type="NCBI Taxonomy" id="2765362"/>
    <lineage>
        <taxon>Bacteria</taxon>
        <taxon>Bacillati</taxon>
        <taxon>Actinomycetota</taxon>
        <taxon>Actinomycetes</taxon>
        <taxon>Mycobacteriales</taxon>
        <taxon>Corynebacteriaceae</taxon>
        <taxon>Corynebacterium</taxon>
    </lineage>
</organism>
<feature type="transmembrane region" description="Helical" evidence="1">
    <location>
        <begin position="36"/>
        <end position="53"/>
    </location>
</feature>
<dbReference type="RefSeq" id="WP_207118491.1">
    <property type="nucleotide sequence ID" value="NZ_JAFLEQ010000008.1"/>
</dbReference>
<dbReference type="AlphaFoldDB" id="A0A939E1I7"/>
<keyword evidence="1" id="KW-1133">Transmembrane helix</keyword>
<dbReference type="EMBL" id="JAFLEQ010000008">
    <property type="protein sequence ID" value="MBN9643757.1"/>
    <property type="molecule type" value="Genomic_DNA"/>
</dbReference>
<name>A0A939E1I7_9CORY</name>
<reference evidence="2" key="1">
    <citation type="submission" date="2021-03" db="EMBL/GenBank/DDBJ databases">
        <authorList>
            <person name="Sun Q."/>
        </authorList>
    </citation>
    <scope>NUCLEOTIDE SEQUENCE</scope>
    <source>
        <strain evidence="2">CCM 8862</strain>
    </source>
</reference>